<dbReference type="Pfam" id="PF14354">
    <property type="entry name" value="Lar_restr_allev"/>
    <property type="match status" value="1"/>
</dbReference>
<evidence type="ECO:0008006" key="3">
    <source>
        <dbReference type="Google" id="ProtNLM"/>
    </source>
</evidence>
<sequence length="75" mass="8324">MMDIEEMLEIHDCPLCDGGSLLEEESGCGYYVMCLDCGCHSVTIDFHSEEERLEAAKKTVMLWNAGKVISSHPGE</sequence>
<evidence type="ECO:0000313" key="2">
    <source>
        <dbReference type="Proteomes" id="UP000433359"/>
    </source>
</evidence>
<name>A0A6N7YE96_9FIRM</name>
<dbReference type="Proteomes" id="UP000433359">
    <property type="component" value="Unassembled WGS sequence"/>
</dbReference>
<comment type="caution">
    <text evidence="1">The sequence shown here is derived from an EMBL/GenBank/DDBJ whole genome shotgun (WGS) entry which is preliminary data.</text>
</comment>
<reference evidence="1 2" key="1">
    <citation type="submission" date="2019-08" db="EMBL/GenBank/DDBJ databases">
        <title>In-depth cultivation of the pig gut microbiome towards novel bacterial diversity and tailored functional studies.</title>
        <authorList>
            <person name="Wylensek D."/>
            <person name="Hitch T.C.A."/>
            <person name="Clavel T."/>
        </authorList>
    </citation>
    <scope>NUCLEOTIDE SEQUENCE [LARGE SCALE GENOMIC DNA]</scope>
    <source>
        <strain evidence="1 2">BSM-383-APC-4H</strain>
    </source>
</reference>
<gene>
    <name evidence="1" type="ORF">FYJ25_05790</name>
</gene>
<proteinExistence type="predicted"/>
<accession>A0A6N7YE96</accession>
<dbReference type="EMBL" id="VULP01000008">
    <property type="protein sequence ID" value="MSU81884.1"/>
    <property type="molecule type" value="Genomic_DNA"/>
</dbReference>
<protein>
    <recommendedName>
        <fullName evidence="3">Restriction alleviation protein, Lar family</fullName>
    </recommendedName>
</protein>
<organism evidence="1 2">
    <name type="scientific">Anaerobutyricum soehngenii</name>
    <dbReference type="NCBI Taxonomy" id="105843"/>
    <lineage>
        <taxon>Bacteria</taxon>
        <taxon>Bacillati</taxon>
        <taxon>Bacillota</taxon>
        <taxon>Clostridia</taxon>
        <taxon>Lachnospirales</taxon>
        <taxon>Lachnospiraceae</taxon>
        <taxon>Anaerobutyricum</taxon>
    </lineage>
</organism>
<dbReference type="AlphaFoldDB" id="A0A6N7YE96"/>
<evidence type="ECO:0000313" key="1">
    <source>
        <dbReference type="EMBL" id="MSU81884.1"/>
    </source>
</evidence>